<protein>
    <recommendedName>
        <fullName evidence="1">Complex 1 LYR protein domain-containing protein</fullName>
    </recommendedName>
</protein>
<comment type="caution">
    <text evidence="2">The sequence shown here is derived from an EMBL/GenBank/DDBJ whole genome shotgun (WGS) entry which is preliminary data.</text>
</comment>
<dbReference type="AlphaFoldDB" id="A0A9Q0HCT7"/>
<organism evidence="2 3">
    <name type="scientific">Protea cynaroides</name>
    <dbReference type="NCBI Taxonomy" id="273540"/>
    <lineage>
        <taxon>Eukaryota</taxon>
        <taxon>Viridiplantae</taxon>
        <taxon>Streptophyta</taxon>
        <taxon>Embryophyta</taxon>
        <taxon>Tracheophyta</taxon>
        <taxon>Spermatophyta</taxon>
        <taxon>Magnoliopsida</taxon>
        <taxon>Proteales</taxon>
        <taxon>Proteaceae</taxon>
        <taxon>Protea</taxon>
    </lineage>
</organism>
<name>A0A9Q0HCT7_9MAGN</name>
<keyword evidence="3" id="KW-1185">Reference proteome</keyword>
<dbReference type="PANTHER" id="PTHR35763:SF1">
    <property type="entry name" value="OS11G0133900 PROTEIN"/>
    <property type="match status" value="1"/>
</dbReference>
<feature type="domain" description="Complex 1 LYR protein" evidence="1">
    <location>
        <begin position="72"/>
        <end position="127"/>
    </location>
</feature>
<evidence type="ECO:0000259" key="1">
    <source>
        <dbReference type="Pfam" id="PF05347"/>
    </source>
</evidence>
<sequence>MDPLLAALQPCREYSTAYSPRPKLNPNFSRISPAFLPHNLRLQHSQLGLHSFRERLSRCKAKKGGMGFEAMQAAQVYRRLLKAVEKHIGKEDYKKHFRDFITQEFRKRSKLQDSLAAQQKIKLAHDYTYLLNSVHHQMDLLFSYNIAVDRTDEMKRILGKSAASVGLQLPDTYQP</sequence>
<dbReference type="PANTHER" id="PTHR35763">
    <property type="entry name" value="COMPLEX 1 LYR-LIKE PROTEIN"/>
    <property type="match status" value="1"/>
</dbReference>
<gene>
    <name evidence="2" type="ORF">NE237_023807</name>
</gene>
<dbReference type="EMBL" id="JAMYWD010000008">
    <property type="protein sequence ID" value="KAJ4963868.1"/>
    <property type="molecule type" value="Genomic_DNA"/>
</dbReference>
<evidence type="ECO:0000313" key="3">
    <source>
        <dbReference type="Proteomes" id="UP001141806"/>
    </source>
</evidence>
<dbReference type="OrthoDB" id="549775at2759"/>
<dbReference type="InterPro" id="IPR008011">
    <property type="entry name" value="Complex1_LYR_dom"/>
</dbReference>
<dbReference type="Pfam" id="PF05347">
    <property type="entry name" value="Complex1_LYR"/>
    <property type="match status" value="1"/>
</dbReference>
<accession>A0A9Q0HCT7</accession>
<proteinExistence type="predicted"/>
<reference evidence="2" key="1">
    <citation type="journal article" date="2023" name="Plant J.">
        <title>The genome of the king protea, Protea cynaroides.</title>
        <authorList>
            <person name="Chang J."/>
            <person name="Duong T.A."/>
            <person name="Schoeman C."/>
            <person name="Ma X."/>
            <person name="Roodt D."/>
            <person name="Barker N."/>
            <person name="Li Z."/>
            <person name="Van de Peer Y."/>
            <person name="Mizrachi E."/>
        </authorList>
    </citation>
    <scope>NUCLEOTIDE SEQUENCE</scope>
    <source>
        <tissue evidence="2">Young leaves</tissue>
    </source>
</reference>
<dbReference type="Proteomes" id="UP001141806">
    <property type="component" value="Unassembled WGS sequence"/>
</dbReference>
<evidence type="ECO:0000313" key="2">
    <source>
        <dbReference type="EMBL" id="KAJ4963868.1"/>
    </source>
</evidence>